<dbReference type="Proteomes" id="UP000216189">
    <property type="component" value="Unassembled WGS sequence"/>
</dbReference>
<feature type="transmembrane region" description="Helical" evidence="1">
    <location>
        <begin position="83"/>
        <end position="103"/>
    </location>
</feature>
<feature type="transmembrane region" description="Helical" evidence="1">
    <location>
        <begin position="115"/>
        <end position="134"/>
    </location>
</feature>
<dbReference type="Pfam" id="PF14126">
    <property type="entry name" value="DUF4293"/>
    <property type="match status" value="1"/>
</dbReference>
<protein>
    <submittedName>
        <fullName evidence="3">DUF4293 domain-containing protein</fullName>
    </submittedName>
    <submittedName>
        <fullName evidence="2">Membrane protein</fullName>
    </submittedName>
</protein>
<sequence>MIQRKQTLFLFFAIVAIVVCLFFPIATLESDSLGLGGRLFNLGVKDLNGNLEFVSWPLCLILTLSAIVDLVNIFLFNNRTLQIKLCIGSNILILVWYVYFISFTQGLIGDLKGEYHMAFASCLPLIAVILTVMAKKSIEADEALVKAADRIR</sequence>
<evidence type="ECO:0000313" key="2">
    <source>
        <dbReference type="EMBL" id="GJG27040.1"/>
    </source>
</evidence>
<dbReference type="EMBL" id="BPTR01000001">
    <property type="protein sequence ID" value="GJG27040.1"/>
    <property type="molecule type" value="Genomic_DNA"/>
</dbReference>
<keyword evidence="1" id="KW-0812">Transmembrane</keyword>
<dbReference type="AlphaFoldDB" id="A0AA37MDD1"/>
<organism evidence="2 5">
    <name type="scientific">Segatella bryantii</name>
    <name type="common">Prevotella bryantii</name>
    <dbReference type="NCBI Taxonomy" id="77095"/>
    <lineage>
        <taxon>Bacteria</taxon>
        <taxon>Pseudomonadati</taxon>
        <taxon>Bacteroidota</taxon>
        <taxon>Bacteroidia</taxon>
        <taxon>Bacteroidales</taxon>
        <taxon>Prevotellaceae</taxon>
        <taxon>Segatella</taxon>
    </lineage>
</organism>
<accession>A0AA37MDD1</accession>
<dbReference type="EMBL" id="NPJF01000040">
    <property type="protein sequence ID" value="OYP54746.1"/>
    <property type="molecule type" value="Genomic_DNA"/>
</dbReference>
<reference evidence="2" key="2">
    <citation type="submission" date="2021-08" db="EMBL/GenBank/DDBJ databases">
        <title>Prevotella lacticifex sp. nov., isolated from rumen of cow.</title>
        <authorList>
            <person name="Shinkai T."/>
            <person name="Ikeyama N."/>
            <person name="Kumagai M."/>
            <person name="Ohmori H."/>
            <person name="Sakamoto M."/>
            <person name="Ohkuma M."/>
            <person name="Mitsumori M."/>
        </authorList>
    </citation>
    <scope>NUCLEOTIDE SEQUENCE</scope>
    <source>
        <strain evidence="2">DSM 11371</strain>
    </source>
</reference>
<reference evidence="3 4" key="1">
    <citation type="submission" date="2017-08" db="EMBL/GenBank/DDBJ databases">
        <title>Comparative genomics of non-oral Prevotella species.</title>
        <authorList>
            <person name="Accetto T."/>
            <person name="Nograsek B."/>
            <person name="Avgustin G."/>
        </authorList>
    </citation>
    <scope>NUCLEOTIDE SEQUENCE [LARGE SCALE GENOMIC DNA]</scope>
    <source>
        <strain evidence="3 4">TC1-1</strain>
    </source>
</reference>
<evidence type="ECO:0000256" key="1">
    <source>
        <dbReference type="SAM" id="Phobius"/>
    </source>
</evidence>
<dbReference type="InterPro" id="IPR025635">
    <property type="entry name" value="DUF4293"/>
</dbReference>
<keyword evidence="4" id="KW-1185">Reference proteome</keyword>
<keyword evidence="1" id="KW-0472">Membrane</keyword>
<comment type="caution">
    <text evidence="2">The sequence shown here is derived from an EMBL/GenBank/DDBJ whole genome shotgun (WGS) entry which is preliminary data.</text>
</comment>
<keyword evidence="1" id="KW-1133">Transmembrane helix</keyword>
<dbReference type="GeneID" id="72479915"/>
<evidence type="ECO:0000313" key="4">
    <source>
        <dbReference type="Proteomes" id="UP000216189"/>
    </source>
</evidence>
<dbReference type="Proteomes" id="UP000887043">
    <property type="component" value="Unassembled WGS sequence"/>
</dbReference>
<name>A0AA37MDD1_SEGBR</name>
<evidence type="ECO:0000313" key="5">
    <source>
        <dbReference type="Proteomes" id="UP000887043"/>
    </source>
</evidence>
<feature type="transmembrane region" description="Helical" evidence="1">
    <location>
        <begin position="54"/>
        <end position="76"/>
    </location>
</feature>
<evidence type="ECO:0000313" key="3">
    <source>
        <dbReference type="EMBL" id="OYP54746.1"/>
    </source>
</evidence>
<proteinExistence type="predicted"/>
<dbReference type="RefSeq" id="WP_006283003.1">
    <property type="nucleotide sequence ID" value="NZ_BPTR01000001.1"/>
</dbReference>
<gene>
    <name evidence="3" type="ORF">CIK91_08675</name>
    <name evidence="2" type="ORF">PRRU23_07400</name>
</gene>